<gene>
    <name evidence="1" type="ORF">BT63DRAFT_407969</name>
</gene>
<dbReference type="PANTHER" id="PTHR31223:SF70">
    <property type="entry name" value="LOG FAMILY PROTEIN YJL055W"/>
    <property type="match status" value="1"/>
</dbReference>
<dbReference type="InterPro" id="IPR005269">
    <property type="entry name" value="LOG"/>
</dbReference>
<dbReference type="EMBL" id="MU004246">
    <property type="protein sequence ID" value="KAF2663376.1"/>
    <property type="molecule type" value="Genomic_DNA"/>
</dbReference>
<dbReference type="NCBIfam" id="TIGR00730">
    <property type="entry name" value="Rossman fold protein, TIGR00730 family"/>
    <property type="match status" value="1"/>
</dbReference>
<reference evidence="1" key="1">
    <citation type="journal article" date="2020" name="Stud. Mycol.">
        <title>101 Dothideomycetes genomes: a test case for predicting lifestyles and emergence of pathogens.</title>
        <authorList>
            <person name="Haridas S."/>
            <person name="Albert R."/>
            <person name="Binder M."/>
            <person name="Bloem J."/>
            <person name="Labutti K."/>
            <person name="Salamov A."/>
            <person name="Andreopoulos B."/>
            <person name="Baker S."/>
            <person name="Barry K."/>
            <person name="Bills G."/>
            <person name="Bluhm B."/>
            <person name="Cannon C."/>
            <person name="Castanera R."/>
            <person name="Culley D."/>
            <person name="Daum C."/>
            <person name="Ezra D."/>
            <person name="Gonzalez J."/>
            <person name="Henrissat B."/>
            <person name="Kuo A."/>
            <person name="Liang C."/>
            <person name="Lipzen A."/>
            <person name="Lutzoni F."/>
            <person name="Magnuson J."/>
            <person name="Mondo S."/>
            <person name="Nolan M."/>
            <person name="Ohm R."/>
            <person name="Pangilinan J."/>
            <person name="Park H.-J."/>
            <person name="Ramirez L."/>
            <person name="Alfaro M."/>
            <person name="Sun H."/>
            <person name="Tritt A."/>
            <person name="Yoshinaga Y."/>
            <person name="Zwiers L.-H."/>
            <person name="Turgeon B."/>
            <person name="Goodwin S."/>
            <person name="Spatafora J."/>
            <person name="Crous P."/>
            <person name="Grigoriev I."/>
        </authorList>
    </citation>
    <scope>NUCLEOTIDE SEQUENCE</scope>
    <source>
        <strain evidence="1">CBS 115976</strain>
    </source>
</reference>
<dbReference type="Proteomes" id="UP000799302">
    <property type="component" value="Unassembled WGS sequence"/>
</dbReference>
<dbReference type="GO" id="GO:0009691">
    <property type="term" value="P:cytokinin biosynthetic process"/>
    <property type="evidence" value="ECO:0007669"/>
    <property type="project" value="InterPro"/>
</dbReference>
<protein>
    <submittedName>
        <fullName evidence="1">Putative lysine decarboxylase</fullName>
    </submittedName>
</protein>
<evidence type="ECO:0000313" key="2">
    <source>
        <dbReference type="Proteomes" id="UP000799302"/>
    </source>
</evidence>
<dbReference type="PANTHER" id="PTHR31223">
    <property type="entry name" value="LOG FAMILY PROTEIN YJL055W"/>
    <property type="match status" value="1"/>
</dbReference>
<dbReference type="OrthoDB" id="414463at2759"/>
<dbReference type="GO" id="GO:0016799">
    <property type="term" value="F:hydrolase activity, hydrolyzing N-glycosyl compounds"/>
    <property type="evidence" value="ECO:0007669"/>
    <property type="project" value="TreeGrafter"/>
</dbReference>
<sequence length="247" mass="26799">MAPSAKKKFSLRPAKARPWEVEWNHKTASVVTNPFTYKLRKGLDKNPVICVFCGVSPGKGAAYKNAARELAEALHESDAILVFGGRPGGLMGEVSKRLVELSGPDSVIGVVPTFGGGPATEITDQGTSILVNNIHTRKLLMHRHVMAGGPGSGFVAMPGAFGTMDELIETTSWAQKGFINVGVVLFNVKGYYDPLWSWIDHAVSENFMNPVSLSVLTRAATASEVVEWLAKYKPRFENTAINWRVGN</sequence>
<proteinExistence type="predicted"/>
<dbReference type="Gene3D" id="3.40.50.450">
    <property type="match status" value="1"/>
</dbReference>
<accession>A0A6A6TVA0</accession>
<dbReference type="AlphaFoldDB" id="A0A6A6TVA0"/>
<dbReference type="SUPFAM" id="SSF102405">
    <property type="entry name" value="MCP/YpsA-like"/>
    <property type="match status" value="1"/>
</dbReference>
<organism evidence="1 2">
    <name type="scientific">Microthyrium microscopicum</name>
    <dbReference type="NCBI Taxonomy" id="703497"/>
    <lineage>
        <taxon>Eukaryota</taxon>
        <taxon>Fungi</taxon>
        <taxon>Dikarya</taxon>
        <taxon>Ascomycota</taxon>
        <taxon>Pezizomycotina</taxon>
        <taxon>Dothideomycetes</taxon>
        <taxon>Dothideomycetes incertae sedis</taxon>
        <taxon>Microthyriales</taxon>
        <taxon>Microthyriaceae</taxon>
        <taxon>Microthyrium</taxon>
    </lineage>
</organism>
<dbReference type="Pfam" id="PF03641">
    <property type="entry name" value="Lysine_decarbox"/>
    <property type="match status" value="1"/>
</dbReference>
<dbReference type="InterPro" id="IPR031100">
    <property type="entry name" value="LOG_fam"/>
</dbReference>
<evidence type="ECO:0000313" key="1">
    <source>
        <dbReference type="EMBL" id="KAF2663376.1"/>
    </source>
</evidence>
<name>A0A6A6TVA0_9PEZI</name>
<dbReference type="GO" id="GO:0005829">
    <property type="term" value="C:cytosol"/>
    <property type="evidence" value="ECO:0007669"/>
    <property type="project" value="TreeGrafter"/>
</dbReference>
<keyword evidence="2" id="KW-1185">Reference proteome</keyword>